<dbReference type="EMBL" id="SHBE01000002">
    <property type="protein sequence ID" value="RZO26813.1"/>
    <property type="molecule type" value="Genomic_DNA"/>
</dbReference>
<feature type="transmembrane region" description="Helical" evidence="1">
    <location>
        <begin position="6"/>
        <end position="25"/>
    </location>
</feature>
<name>A0A520N060_9GAMM</name>
<comment type="caution">
    <text evidence="2">The sequence shown here is derived from an EMBL/GenBank/DDBJ whole genome shotgun (WGS) entry which is preliminary data.</text>
</comment>
<feature type="transmembrane region" description="Helical" evidence="1">
    <location>
        <begin position="45"/>
        <end position="67"/>
    </location>
</feature>
<evidence type="ECO:0000313" key="2">
    <source>
        <dbReference type="EMBL" id="RZO26813.1"/>
    </source>
</evidence>
<keyword evidence="1" id="KW-0812">Transmembrane</keyword>
<dbReference type="AlphaFoldDB" id="A0A520N060"/>
<keyword evidence="1" id="KW-1133">Transmembrane helix</keyword>
<feature type="transmembrane region" description="Helical" evidence="1">
    <location>
        <begin position="113"/>
        <end position="136"/>
    </location>
</feature>
<sequence>MIIEIALQTVLAMVIGGVWLSILVVTPAARNSLDKQSLGYFLKSFFFRLNLFLILMILSYLGITYFFQLEQYELIWSSTRNLIFLILLGANLLNLFIGLFLDHEKNKEAGPTFKIFHSFSILILAATSFVALYYLIEKFLEL</sequence>
<feature type="transmembrane region" description="Helical" evidence="1">
    <location>
        <begin position="82"/>
        <end position="101"/>
    </location>
</feature>
<evidence type="ECO:0008006" key="4">
    <source>
        <dbReference type="Google" id="ProtNLM"/>
    </source>
</evidence>
<keyword evidence="1" id="KW-0472">Membrane</keyword>
<proteinExistence type="predicted"/>
<dbReference type="Proteomes" id="UP000315825">
    <property type="component" value="Unassembled WGS sequence"/>
</dbReference>
<gene>
    <name evidence="2" type="ORF">EVA92_01265</name>
</gene>
<accession>A0A520N060</accession>
<evidence type="ECO:0000313" key="3">
    <source>
        <dbReference type="Proteomes" id="UP000315825"/>
    </source>
</evidence>
<evidence type="ECO:0000256" key="1">
    <source>
        <dbReference type="SAM" id="Phobius"/>
    </source>
</evidence>
<protein>
    <recommendedName>
        <fullName evidence="4">DUF4149 domain-containing protein</fullName>
    </recommendedName>
</protein>
<organism evidence="2 3">
    <name type="scientific">SAR86 cluster bacterium</name>
    <dbReference type="NCBI Taxonomy" id="2030880"/>
    <lineage>
        <taxon>Bacteria</taxon>
        <taxon>Pseudomonadati</taxon>
        <taxon>Pseudomonadota</taxon>
        <taxon>Gammaproteobacteria</taxon>
        <taxon>SAR86 cluster</taxon>
    </lineage>
</organism>
<reference evidence="2 3" key="1">
    <citation type="submission" date="2019-02" db="EMBL/GenBank/DDBJ databases">
        <title>Prokaryotic population dynamics and viral predation in marine succession experiment using metagenomics: the confinement effect.</title>
        <authorList>
            <person name="Haro-Moreno J.M."/>
            <person name="Rodriguez-Valera F."/>
            <person name="Lopez-Perez M."/>
        </authorList>
    </citation>
    <scope>NUCLEOTIDE SEQUENCE [LARGE SCALE GENOMIC DNA]</scope>
    <source>
        <strain evidence="2">MED-G159</strain>
    </source>
</reference>